<protein>
    <submittedName>
        <fullName evidence="1">Alternative protein KRTAP9-3</fullName>
    </submittedName>
</protein>
<reference evidence="1" key="1">
    <citation type="journal article" date="2013" name="PLoS ONE">
        <title>Direct detection of alternative open reading frames translation products in human significantly expands the proteome.</title>
        <authorList>
            <person name="Vanderperre B."/>
            <person name="Lucier J.-F."/>
            <person name="Motard J."/>
            <person name="Tremblay G."/>
            <person name="Vanderperre S."/>
            <person name="Wisztorski M."/>
            <person name="Salzet M."/>
            <person name="Boisvert F.-M."/>
            <person name="Roucou X."/>
        </authorList>
    </citation>
    <scope>NUCLEOTIDE SEQUENCE</scope>
</reference>
<dbReference type="AlphaFoldDB" id="L8E8W9"/>
<name>L8E8W9_HUMAN</name>
<accession>L8E8W9</accession>
<dbReference type="EMBL" id="HF584258">
    <property type="protein sequence ID" value="CCQ43755.1"/>
    <property type="molecule type" value="Genomic_DNA"/>
</dbReference>
<gene>
    <name evidence="1" type="primary">KRTAP9-3</name>
</gene>
<proteinExistence type="predicted"/>
<sequence length="51" mass="5916">MLWVQLWSEQLLCTCVLQKNLLPPHKCLSAWLPKPELWLQLLPALLPPSLL</sequence>
<evidence type="ECO:0000313" key="1">
    <source>
        <dbReference type="EMBL" id="CCQ43755.1"/>
    </source>
</evidence>
<organism evidence="1">
    <name type="scientific">Homo sapiens</name>
    <name type="common">Human</name>
    <dbReference type="NCBI Taxonomy" id="9606"/>
    <lineage>
        <taxon>Eukaryota</taxon>
        <taxon>Metazoa</taxon>
        <taxon>Chordata</taxon>
        <taxon>Craniata</taxon>
        <taxon>Vertebrata</taxon>
        <taxon>Euteleostomi</taxon>
        <taxon>Mammalia</taxon>
        <taxon>Eutheria</taxon>
        <taxon>Euarchontoglires</taxon>
        <taxon>Primates</taxon>
        <taxon>Haplorrhini</taxon>
        <taxon>Catarrhini</taxon>
        <taxon>Hominidae</taxon>
        <taxon>Homo</taxon>
    </lineage>
</organism>